<dbReference type="SUPFAM" id="SSF53335">
    <property type="entry name" value="S-adenosyl-L-methionine-dependent methyltransferases"/>
    <property type="match status" value="1"/>
</dbReference>
<evidence type="ECO:0000313" key="3">
    <source>
        <dbReference type="EMBL" id="SDB80178.1"/>
    </source>
</evidence>
<dbReference type="EMBL" id="FMYF01000001">
    <property type="protein sequence ID" value="SDB80178.1"/>
    <property type="molecule type" value="Genomic_DNA"/>
</dbReference>
<dbReference type="Gene3D" id="3.40.50.150">
    <property type="entry name" value="Vaccinia Virus protein VP39"/>
    <property type="match status" value="1"/>
</dbReference>
<gene>
    <name evidence="3" type="ORF">GA0111570_101454</name>
</gene>
<dbReference type="GO" id="GO:0032259">
    <property type="term" value="P:methylation"/>
    <property type="evidence" value="ECO:0007669"/>
    <property type="project" value="UniProtKB-KW"/>
</dbReference>
<dbReference type="InterPro" id="IPR041698">
    <property type="entry name" value="Methyltransf_25"/>
</dbReference>
<dbReference type="OrthoDB" id="9786503at2"/>
<keyword evidence="1 3" id="KW-0808">Transferase</keyword>
<dbReference type="PANTHER" id="PTHR43861:SF3">
    <property type="entry name" value="PUTATIVE (AFU_ORTHOLOGUE AFUA_2G14390)-RELATED"/>
    <property type="match status" value="1"/>
</dbReference>
<dbReference type="STRING" id="1577474.GA0111570_101454"/>
<proteinExistence type="predicted"/>
<dbReference type="InterPro" id="IPR029063">
    <property type="entry name" value="SAM-dependent_MTases_sf"/>
</dbReference>
<dbReference type="RefSeq" id="WP_092605883.1">
    <property type="nucleotide sequence ID" value="NZ_FMYF01000001.1"/>
</dbReference>
<dbReference type="Pfam" id="PF13649">
    <property type="entry name" value="Methyltransf_25"/>
    <property type="match status" value="1"/>
</dbReference>
<dbReference type="CDD" id="cd02440">
    <property type="entry name" value="AdoMet_MTases"/>
    <property type="match status" value="1"/>
</dbReference>
<evidence type="ECO:0000259" key="2">
    <source>
        <dbReference type="Pfam" id="PF13649"/>
    </source>
</evidence>
<sequence>MPADAANWDRRYAEATRVWRAEPHEEVVAAVAGLTPGRALDVASGEGRHAIWLAENGWQVTAIDFSAVGLDKGRDEAARRGLDIEWVVDDVTTWTPEQRYDLVLVAFLHIGTEVYDRLRGYLAPGGHLLVVGHARRNVTEGVGGPQDPAMLDSPETLRLAAGDLQVLRLEEVLRPTPAGNAIDIVLDARRD</sequence>
<dbReference type="GO" id="GO:0008168">
    <property type="term" value="F:methyltransferase activity"/>
    <property type="evidence" value="ECO:0007669"/>
    <property type="project" value="UniProtKB-KW"/>
</dbReference>
<feature type="domain" description="Methyltransferase" evidence="2">
    <location>
        <begin position="40"/>
        <end position="126"/>
    </location>
</feature>
<evidence type="ECO:0000313" key="4">
    <source>
        <dbReference type="Proteomes" id="UP000199086"/>
    </source>
</evidence>
<organism evidence="3 4">
    <name type="scientific">Raineyella antarctica</name>
    <dbReference type="NCBI Taxonomy" id="1577474"/>
    <lineage>
        <taxon>Bacteria</taxon>
        <taxon>Bacillati</taxon>
        <taxon>Actinomycetota</taxon>
        <taxon>Actinomycetes</taxon>
        <taxon>Propionibacteriales</taxon>
        <taxon>Propionibacteriaceae</taxon>
        <taxon>Raineyella</taxon>
    </lineage>
</organism>
<accession>A0A1G6GDU6</accession>
<protein>
    <submittedName>
        <fullName evidence="3">Methyltransferase domain-containing protein</fullName>
    </submittedName>
</protein>
<dbReference type="Proteomes" id="UP000199086">
    <property type="component" value="Unassembled WGS sequence"/>
</dbReference>
<dbReference type="PANTHER" id="PTHR43861">
    <property type="entry name" value="TRANS-ACONITATE 2-METHYLTRANSFERASE-RELATED"/>
    <property type="match status" value="1"/>
</dbReference>
<keyword evidence="3" id="KW-0489">Methyltransferase</keyword>
<keyword evidence="4" id="KW-1185">Reference proteome</keyword>
<evidence type="ECO:0000256" key="1">
    <source>
        <dbReference type="ARBA" id="ARBA00022679"/>
    </source>
</evidence>
<dbReference type="AlphaFoldDB" id="A0A1G6GDU6"/>
<name>A0A1G6GDU6_9ACTN</name>
<reference evidence="3 4" key="1">
    <citation type="submission" date="2016-06" db="EMBL/GenBank/DDBJ databases">
        <authorList>
            <person name="Olsen C.W."/>
            <person name="Carey S."/>
            <person name="Hinshaw L."/>
            <person name="Karasin A.I."/>
        </authorList>
    </citation>
    <scope>NUCLEOTIDE SEQUENCE [LARGE SCALE GENOMIC DNA]</scope>
    <source>
        <strain evidence="3 4">LZ-22</strain>
    </source>
</reference>